<dbReference type="AlphaFoldDB" id="A0ABD3ULJ9"/>
<reference evidence="14 15" key="1">
    <citation type="submission" date="2024-12" db="EMBL/GenBank/DDBJ databases">
        <title>The unique morphological basis and parallel evolutionary history of personate flowers in Penstemon.</title>
        <authorList>
            <person name="Depatie T.H."/>
            <person name="Wessinger C.A."/>
        </authorList>
    </citation>
    <scope>NUCLEOTIDE SEQUENCE [LARGE SCALE GENOMIC DNA]</scope>
    <source>
        <strain evidence="14">WTNN_2</strain>
        <tissue evidence="14">Leaf</tissue>
    </source>
</reference>
<evidence type="ECO:0000256" key="11">
    <source>
        <dbReference type="SAM" id="MobiDB-lite"/>
    </source>
</evidence>
<comment type="caution">
    <text evidence="14">The sequence shown here is derived from an EMBL/GenBank/DDBJ whole genome shotgun (WGS) entry which is preliminary data.</text>
</comment>
<dbReference type="SUPFAM" id="SSF47699">
    <property type="entry name" value="Bifunctional inhibitor/lipid-transfer protein/seed storage 2S albumin"/>
    <property type="match status" value="1"/>
</dbReference>
<keyword evidence="3" id="KW-0813">Transport</keyword>
<protein>
    <recommendedName>
        <fullName evidence="13">Bifunctional inhibitor/plant lipid transfer protein/seed storage helical domain-containing protein</fullName>
    </recommendedName>
</protein>
<evidence type="ECO:0000256" key="12">
    <source>
        <dbReference type="SAM" id="SignalP"/>
    </source>
</evidence>
<dbReference type="Pfam" id="PF14368">
    <property type="entry name" value="LTP_2"/>
    <property type="match status" value="1"/>
</dbReference>
<dbReference type="InterPro" id="IPR000528">
    <property type="entry name" value="Plant_nsLTP"/>
</dbReference>
<keyword evidence="4" id="KW-1003">Cell membrane</keyword>
<dbReference type="PANTHER" id="PTHR33044">
    <property type="entry name" value="BIFUNCTIONAL INHIBITOR/LIPID-TRANSFER PROTEIN/SEED STORAGE 2S ALBUMIN SUPERFAMILY PROTEIN-RELATED"/>
    <property type="match status" value="1"/>
</dbReference>
<feature type="compositionally biased region" description="Low complexity" evidence="11">
    <location>
        <begin position="132"/>
        <end position="154"/>
    </location>
</feature>
<keyword evidence="8" id="KW-1015">Disulfide bond</keyword>
<evidence type="ECO:0000313" key="15">
    <source>
        <dbReference type="Proteomes" id="UP001634393"/>
    </source>
</evidence>
<evidence type="ECO:0000256" key="6">
    <source>
        <dbReference type="ARBA" id="ARBA00022729"/>
    </source>
</evidence>
<evidence type="ECO:0000256" key="3">
    <source>
        <dbReference type="ARBA" id="ARBA00022448"/>
    </source>
</evidence>
<dbReference type="Gene3D" id="1.10.110.10">
    <property type="entry name" value="Plant lipid-transfer and hydrophobic proteins"/>
    <property type="match status" value="1"/>
</dbReference>
<accession>A0ABD3ULJ9</accession>
<keyword evidence="10" id="KW-0449">Lipoprotein</keyword>
<evidence type="ECO:0000256" key="9">
    <source>
        <dbReference type="ARBA" id="ARBA00023180"/>
    </source>
</evidence>
<evidence type="ECO:0000256" key="8">
    <source>
        <dbReference type="ARBA" id="ARBA00023157"/>
    </source>
</evidence>
<gene>
    <name evidence="14" type="ORF">ACJIZ3_012281</name>
</gene>
<evidence type="ECO:0000256" key="7">
    <source>
        <dbReference type="ARBA" id="ARBA00023121"/>
    </source>
</evidence>
<dbReference type="GO" id="GO:0005886">
    <property type="term" value="C:plasma membrane"/>
    <property type="evidence" value="ECO:0007669"/>
    <property type="project" value="UniProtKB-SubCell"/>
</dbReference>
<dbReference type="CDD" id="cd00010">
    <property type="entry name" value="AAI_LTSS"/>
    <property type="match status" value="1"/>
</dbReference>
<dbReference type="FunFam" id="1.10.110.10:FF:000001">
    <property type="entry name" value="Bifunctional inhibitor/lipid-transfer protein/seed storage 2S albumin superfamily protein"/>
    <property type="match status" value="1"/>
</dbReference>
<dbReference type="PRINTS" id="PR00382">
    <property type="entry name" value="LIPIDTRNSFER"/>
</dbReference>
<dbReference type="SMART" id="SM00499">
    <property type="entry name" value="AAI"/>
    <property type="match status" value="1"/>
</dbReference>
<dbReference type="GO" id="GO:0098552">
    <property type="term" value="C:side of membrane"/>
    <property type="evidence" value="ECO:0007669"/>
    <property type="project" value="UniProtKB-KW"/>
</dbReference>
<keyword evidence="5" id="KW-0472">Membrane</keyword>
<evidence type="ECO:0000256" key="10">
    <source>
        <dbReference type="ARBA" id="ARBA00023288"/>
    </source>
</evidence>
<evidence type="ECO:0000259" key="13">
    <source>
        <dbReference type="SMART" id="SM00499"/>
    </source>
</evidence>
<feature type="chain" id="PRO_5044852185" description="Bifunctional inhibitor/plant lipid transfer protein/seed storage helical domain-containing protein" evidence="12">
    <location>
        <begin position="20"/>
        <end position="187"/>
    </location>
</feature>
<organism evidence="14 15">
    <name type="scientific">Penstemon smallii</name>
    <dbReference type="NCBI Taxonomy" id="265156"/>
    <lineage>
        <taxon>Eukaryota</taxon>
        <taxon>Viridiplantae</taxon>
        <taxon>Streptophyta</taxon>
        <taxon>Embryophyta</taxon>
        <taxon>Tracheophyta</taxon>
        <taxon>Spermatophyta</taxon>
        <taxon>Magnoliopsida</taxon>
        <taxon>eudicotyledons</taxon>
        <taxon>Gunneridae</taxon>
        <taxon>Pentapetalae</taxon>
        <taxon>asterids</taxon>
        <taxon>lamiids</taxon>
        <taxon>Lamiales</taxon>
        <taxon>Plantaginaceae</taxon>
        <taxon>Cheloneae</taxon>
        <taxon>Penstemon</taxon>
    </lineage>
</organism>
<dbReference type="Proteomes" id="UP001634393">
    <property type="component" value="Unassembled WGS sequence"/>
</dbReference>
<feature type="signal peptide" evidence="12">
    <location>
        <begin position="1"/>
        <end position="19"/>
    </location>
</feature>
<dbReference type="InterPro" id="IPR016140">
    <property type="entry name" value="Bifunc_inhib/LTP/seed_store"/>
</dbReference>
<evidence type="ECO:0000256" key="4">
    <source>
        <dbReference type="ARBA" id="ARBA00022475"/>
    </source>
</evidence>
<evidence type="ECO:0000256" key="2">
    <source>
        <dbReference type="ARBA" id="ARBA00009748"/>
    </source>
</evidence>
<comment type="similarity">
    <text evidence="2">Belongs to the plant LTP family.</text>
</comment>
<keyword evidence="7" id="KW-0446">Lipid-binding</keyword>
<sequence length="187" mass="19712">MKFCVVMMMSLCLFGIAICDIDKDKEKCGNVLIGLATCLPYVSGESNAPPIDCCSGLKQVLQTSRECICLLVKDRNDPTLGLKINATRALSLPTRCNAPITVNDCIALLHLSPNSPDAKVFQDFANSANTTNATATPPSAAAKSSSSNATTAANQMSDGGKNRIEMVSGLLLTLVAVHNLPYLSCSN</sequence>
<dbReference type="InterPro" id="IPR036312">
    <property type="entry name" value="Bifun_inhib/LTP/seed_sf"/>
</dbReference>
<keyword evidence="6 12" id="KW-0732">Signal</keyword>
<evidence type="ECO:0000256" key="5">
    <source>
        <dbReference type="ARBA" id="ARBA00022622"/>
    </source>
</evidence>
<proteinExistence type="inferred from homology"/>
<comment type="subcellular location">
    <subcellularLocation>
        <location evidence="1">Cell membrane</location>
        <topology evidence="1">Lipid-anchor</topology>
        <topology evidence="1">GPI-anchor</topology>
    </subcellularLocation>
</comment>
<feature type="domain" description="Bifunctional inhibitor/plant lipid transfer protein/seed storage helical" evidence="13">
    <location>
        <begin position="28"/>
        <end position="105"/>
    </location>
</feature>
<name>A0ABD3ULJ9_9LAMI</name>
<keyword evidence="9" id="KW-0325">Glycoprotein</keyword>
<dbReference type="InterPro" id="IPR043325">
    <property type="entry name" value="LTSS"/>
</dbReference>
<dbReference type="GO" id="GO:0008289">
    <property type="term" value="F:lipid binding"/>
    <property type="evidence" value="ECO:0007669"/>
    <property type="project" value="UniProtKB-KW"/>
</dbReference>
<keyword evidence="5" id="KW-0336">GPI-anchor</keyword>
<feature type="region of interest" description="Disordered" evidence="11">
    <location>
        <begin position="132"/>
        <end position="157"/>
    </location>
</feature>
<dbReference type="EMBL" id="JBJXBP010000001">
    <property type="protein sequence ID" value="KAL3850399.1"/>
    <property type="molecule type" value="Genomic_DNA"/>
</dbReference>
<keyword evidence="15" id="KW-1185">Reference proteome</keyword>
<evidence type="ECO:0000256" key="1">
    <source>
        <dbReference type="ARBA" id="ARBA00004609"/>
    </source>
</evidence>
<evidence type="ECO:0000313" key="14">
    <source>
        <dbReference type="EMBL" id="KAL3850399.1"/>
    </source>
</evidence>